<dbReference type="SUPFAM" id="SSF55729">
    <property type="entry name" value="Acyl-CoA N-acyltransferases (Nat)"/>
    <property type="match status" value="1"/>
</dbReference>
<dbReference type="Pfam" id="PF00583">
    <property type="entry name" value="Acetyltransf_1"/>
    <property type="match status" value="1"/>
</dbReference>
<dbReference type="GO" id="GO:0016746">
    <property type="term" value="F:acyltransferase activity"/>
    <property type="evidence" value="ECO:0007669"/>
    <property type="project" value="UniProtKB-KW"/>
</dbReference>
<accession>A0ABT0J8U5</accession>
<name>A0ABT0J8U5_9MICO</name>
<dbReference type="EMBL" id="JALQCY010000008">
    <property type="protein sequence ID" value="MCK9795912.1"/>
    <property type="molecule type" value="Genomic_DNA"/>
</dbReference>
<dbReference type="InterPro" id="IPR000182">
    <property type="entry name" value="GNAT_dom"/>
</dbReference>
<proteinExistence type="predicted"/>
<protein>
    <submittedName>
        <fullName evidence="4">GNAT family N-acetyltransferase</fullName>
        <ecNumber evidence="4">2.3.1.-</ecNumber>
    </submittedName>
</protein>
<evidence type="ECO:0000313" key="5">
    <source>
        <dbReference type="Proteomes" id="UP001651050"/>
    </source>
</evidence>
<dbReference type="InterPro" id="IPR016181">
    <property type="entry name" value="Acyl_CoA_acyltransferase"/>
</dbReference>
<gene>
    <name evidence="4" type="ORF">M1843_19375</name>
</gene>
<dbReference type="Gene3D" id="3.40.630.30">
    <property type="match status" value="1"/>
</dbReference>
<keyword evidence="5" id="KW-1185">Reference proteome</keyword>
<evidence type="ECO:0000256" key="2">
    <source>
        <dbReference type="ARBA" id="ARBA00023315"/>
    </source>
</evidence>
<keyword evidence="1 4" id="KW-0808">Transferase</keyword>
<dbReference type="EC" id="2.3.1.-" evidence="4"/>
<evidence type="ECO:0000259" key="3">
    <source>
        <dbReference type="PROSITE" id="PS51186"/>
    </source>
</evidence>
<evidence type="ECO:0000256" key="1">
    <source>
        <dbReference type="ARBA" id="ARBA00022679"/>
    </source>
</evidence>
<dbReference type="Proteomes" id="UP001651050">
    <property type="component" value="Unassembled WGS sequence"/>
</dbReference>
<evidence type="ECO:0000313" key="4">
    <source>
        <dbReference type="EMBL" id="MCK9795912.1"/>
    </source>
</evidence>
<dbReference type="PANTHER" id="PTHR43877">
    <property type="entry name" value="AMINOALKYLPHOSPHONATE N-ACETYLTRANSFERASE-RELATED-RELATED"/>
    <property type="match status" value="1"/>
</dbReference>
<sequence>MATGTTGELRPATAADADAVAHIWREGWADAHLGHVPDALVAVRTPASFAERARDRVADTTVATRQGTVVGFVMVAGDEVDQLYLDRTARGGGLGGALLRHAEAVVRAAGHDRAWLAVATGNAAGRRFYARQGWLDEGRFAHRAPVPGGAVEVECHRFRSPGR</sequence>
<reference evidence="4 5" key="1">
    <citation type="submission" date="2022-02" db="EMBL/GenBank/DDBJ databases">
        <title>The car tank lid bacteriome: a reservoir of bacteria with potential in bioremediation of fuel.</title>
        <authorList>
            <person name="Vidal-Verdu A."/>
            <person name="Gomez-Martinez D."/>
            <person name="Latorre-Perez A."/>
            <person name="Pereto J."/>
            <person name="Porcar M."/>
        </authorList>
    </citation>
    <scope>NUCLEOTIDE SEQUENCE [LARGE SCALE GENOMIC DNA]</scope>
    <source>
        <strain evidence="4 5">4D.3</strain>
    </source>
</reference>
<keyword evidence="2 4" id="KW-0012">Acyltransferase</keyword>
<organism evidence="4 5">
    <name type="scientific">Isoptericola peretonis</name>
    <dbReference type="NCBI Taxonomy" id="2918523"/>
    <lineage>
        <taxon>Bacteria</taxon>
        <taxon>Bacillati</taxon>
        <taxon>Actinomycetota</taxon>
        <taxon>Actinomycetes</taxon>
        <taxon>Micrococcales</taxon>
        <taxon>Promicromonosporaceae</taxon>
        <taxon>Isoptericola</taxon>
    </lineage>
</organism>
<comment type="caution">
    <text evidence="4">The sequence shown here is derived from an EMBL/GenBank/DDBJ whole genome shotgun (WGS) entry which is preliminary data.</text>
</comment>
<dbReference type="PROSITE" id="PS51186">
    <property type="entry name" value="GNAT"/>
    <property type="match status" value="1"/>
</dbReference>
<dbReference type="InterPro" id="IPR050832">
    <property type="entry name" value="Bact_Acetyltransf"/>
</dbReference>
<dbReference type="RefSeq" id="WP_416345769.1">
    <property type="nucleotide sequence ID" value="NZ_JALQCY010000008.1"/>
</dbReference>
<feature type="domain" description="N-acetyltransferase" evidence="3">
    <location>
        <begin position="7"/>
        <end position="158"/>
    </location>
</feature>
<dbReference type="PANTHER" id="PTHR43877:SF2">
    <property type="entry name" value="AMINOALKYLPHOSPHONATE N-ACETYLTRANSFERASE-RELATED"/>
    <property type="match status" value="1"/>
</dbReference>